<gene>
    <name evidence="3" type="ORF">F5890DRAFT_1412100</name>
</gene>
<feature type="signal peptide" evidence="1">
    <location>
        <begin position="1"/>
        <end position="18"/>
    </location>
</feature>
<evidence type="ECO:0000313" key="3">
    <source>
        <dbReference type="EMBL" id="KAJ3984211.1"/>
    </source>
</evidence>
<dbReference type="GO" id="GO:0005737">
    <property type="term" value="C:cytoplasm"/>
    <property type="evidence" value="ECO:0007669"/>
    <property type="project" value="TreeGrafter"/>
</dbReference>
<dbReference type="SUPFAM" id="SSF51905">
    <property type="entry name" value="FAD/NAD(P)-binding domain"/>
    <property type="match status" value="1"/>
</dbReference>
<dbReference type="Gene3D" id="3.50.50.60">
    <property type="entry name" value="FAD/NAD(P)-binding domain"/>
    <property type="match status" value="1"/>
</dbReference>
<proteinExistence type="predicted"/>
<feature type="domain" description="FAD dependent oxidoreductase" evidence="2">
    <location>
        <begin position="69"/>
        <end position="473"/>
    </location>
</feature>
<name>A0AA38PZT4_9AGAR</name>
<reference evidence="3" key="1">
    <citation type="submission" date="2022-08" db="EMBL/GenBank/DDBJ databases">
        <authorList>
            <consortium name="DOE Joint Genome Institute"/>
            <person name="Min B."/>
            <person name="Riley R."/>
            <person name="Sierra-Patev S."/>
            <person name="Naranjo-Ortiz M."/>
            <person name="Looney B."/>
            <person name="Konkel Z."/>
            <person name="Slot J.C."/>
            <person name="Sakamoto Y."/>
            <person name="Steenwyk J.L."/>
            <person name="Rokas A."/>
            <person name="Carro J."/>
            <person name="Camarero S."/>
            <person name="Ferreira P."/>
            <person name="Molpeceres G."/>
            <person name="Ruiz-Duenas F.J."/>
            <person name="Serrano A."/>
            <person name="Henrissat B."/>
            <person name="Drula E."/>
            <person name="Hughes K.W."/>
            <person name="Mata J.L."/>
            <person name="Ishikawa N.K."/>
            <person name="Vargas-Isla R."/>
            <person name="Ushijima S."/>
            <person name="Smith C.A."/>
            <person name="Ahrendt S."/>
            <person name="Andreopoulos W."/>
            <person name="He G."/>
            <person name="Labutti K."/>
            <person name="Lipzen A."/>
            <person name="Ng V."/>
            <person name="Sandor L."/>
            <person name="Barry K."/>
            <person name="Martinez A.T."/>
            <person name="Xiao Y."/>
            <person name="Gibbons J.G."/>
            <person name="Terashima K."/>
            <person name="Hibbett D.S."/>
            <person name="Grigoriev I.V."/>
        </authorList>
    </citation>
    <scope>NUCLEOTIDE SEQUENCE</scope>
    <source>
        <strain evidence="3">TFB7829</strain>
    </source>
</reference>
<dbReference type="AlphaFoldDB" id="A0AA38PZT4"/>
<feature type="chain" id="PRO_5041238115" evidence="1">
    <location>
        <begin position="19"/>
        <end position="505"/>
    </location>
</feature>
<dbReference type="EMBL" id="MU801996">
    <property type="protein sequence ID" value="KAJ3984211.1"/>
    <property type="molecule type" value="Genomic_DNA"/>
</dbReference>
<dbReference type="Proteomes" id="UP001163850">
    <property type="component" value="Unassembled WGS sequence"/>
</dbReference>
<dbReference type="InterPro" id="IPR006076">
    <property type="entry name" value="FAD-dep_OxRdtase"/>
</dbReference>
<protein>
    <submittedName>
        <fullName evidence="3">FAD dependent oxidoreductase</fullName>
    </submittedName>
</protein>
<dbReference type="PANTHER" id="PTHR13847">
    <property type="entry name" value="SARCOSINE DEHYDROGENASE-RELATED"/>
    <property type="match status" value="1"/>
</dbReference>
<dbReference type="Pfam" id="PF01266">
    <property type="entry name" value="DAO"/>
    <property type="match status" value="1"/>
</dbReference>
<keyword evidence="1" id="KW-0732">Signal</keyword>
<accession>A0AA38PZT4</accession>
<evidence type="ECO:0000313" key="4">
    <source>
        <dbReference type="Proteomes" id="UP001163850"/>
    </source>
</evidence>
<sequence length="505" mass="55071">MSLLALLITLFGLRISLATPLTSLQKNIIYEPTASLPVANATKSFWINTPGANILANEGSSGPLTEDADVCIIGSGMTGVSAAYHLAKALEGSETSSLHVKAVVLEAREFCSGATGRNGGHLTPYSFFNYREYERKHGTAEALKSLQLENRTAMAMVSITQEHNLADVVDLVAGGHLTLISSEEEYKSLKAEYLAARRAGLNVGDVEWLSEEHVNSTYGASYSAVKFPAFNFWPLKFVTQLYLLAKSSSPHFSLALHTHTPVTSVTPLSSSRTWRVNTARGPVKCSYVLHATNGYASHLLPQFHGKPGIIPTRGQIVAIRADTAINDSWRASWGGLDHYWFPRPVNGSDSDVKLETESQNHPLILLGGGRQIGGPSFEQFETDDSVLNIALGEELRAFLPETFPRMFKSGKDSEMEWTGIMGFTMMTDPFVGPVVEDLQSGENTGLYDGQYIAAGYSGHGMPRAFSCAEAVASMILAAILDKPWSKPEWLPTRYLTTSRSERNQD</sequence>
<dbReference type="Gene3D" id="3.30.9.10">
    <property type="entry name" value="D-Amino Acid Oxidase, subunit A, domain 2"/>
    <property type="match status" value="1"/>
</dbReference>
<comment type="caution">
    <text evidence="3">The sequence shown here is derived from an EMBL/GenBank/DDBJ whole genome shotgun (WGS) entry which is preliminary data.</text>
</comment>
<evidence type="ECO:0000259" key="2">
    <source>
        <dbReference type="Pfam" id="PF01266"/>
    </source>
</evidence>
<dbReference type="PANTHER" id="PTHR13847:SF260">
    <property type="entry name" value="FAD DEPENDENT OXIDOREDUCTASE DOMAIN-CONTAINING PROTEIN"/>
    <property type="match status" value="1"/>
</dbReference>
<dbReference type="InterPro" id="IPR036188">
    <property type="entry name" value="FAD/NAD-bd_sf"/>
</dbReference>
<evidence type="ECO:0000256" key="1">
    <source>
        <dbReference type="SAM" id="SignalP"/>
    </source>
</evidence>
<organism evidence="3 4">
    <name type="scientific">Lentinula detonsa</name>
    <dbReference type="NCBI Taxonomy" id="2804962"/>
    <lineage>
        <taxon>Eukaryota</taxon>
        <taxon>Fungi</taxon>
        <taxon>Dikarya</taxon>
        <taxon>Basidiomycota</taxon>
        <taxon>Agaricomycotina</taxon>
        <taxon>Agaricomycetes</taxon>
        <taxon>Agaricomycetidae</taxon>
        <taxon>Agaricales</taxon>
        <taxon>Marasmiineae</taxon>
        <taxon>Omphalotaceae</taxon>
        <taxon>Lentinula</taxon>
    </lineage>
</organism>